<feature type="signal peptide" evidence="2">
    <location>
        <begin position="1"/>
        <end position="31"/>
    </location>
</feature>
<gene>
    <name evidence="3" type="ORF">ACFQ4H_32535</name>
</gene>
<reference evidence="4" key="1">
    <citation type="journal article" date="2019" name="Int. J. Syst. Evol. Microbiol.">
        <title>The Global Catalogue of Microorganisms (GCM) 10K type strain sequencing project: providing services to taxonomists for standard genome sequencing and annotation.</title>
        <authorList>
            <consortium name="The Broad Institute Genomics Platform"/>
            <consortium name="The Broad Institute Genome Sequencing Center for Infectious Disease"/>
            <person name="Wu L."/>
            <person name="Ma J."/>
        </authorList>
    </citation>
    <scope>NUCLEOTIDE SEQUENCE [LARGE SCALE GENOMIC DNA]</scope>
    <source>
        <strain evidence="4">JCM 31037</strain>
    </source>
</reference>
<keyword evidence="1" id="KW-0812">Transmembrane</keyword>
<comment type="caution">
    <text evidence="3">The sequence shown here is derived from an EMBL/GenBank/DDBJ whole genome shotgun (WGS) entry which is preliminary data.</text>
</comment>
<keyword evidence="1" id="KW-1133">Transmembrane helix</keyword>
<evidence type="ECO:0000313" key="3">
    <source>
        <dbReference type="EMBL" id="MFD1325817.1"/>
    </source>
</evidence>
<protein>
    <submittedName>
        <fullName evidence="3">Uncharacterized protein</fullName>
    </submittedName>
</protein>
<name>A0ABW3YQR3_9ACTN</name>
<keyword evidence="2" id="KW-0732">Signal</keyword>
<sequence length="218" mass="23014">MVRMVSRRLAVIAATLVGFSLPITVQTSAGAAPSPPPAAPASVTITGDGIETPLQLRAEDDAVLFESVMDQVSWLKGAGHAPAPKPADLGAKFTVVVLAGEVAKQTYDLYPMAKGGPRAFRPAEQPDRRKVTAAWFYGRLNMSETLRSVGVPLPEQRDLVGGTGGGERAASDNAVNASDDLDQLFGDLRQVLLLNAAVIVFITLGLAGISLLVRRRTR</sequence>
<dbReference type="EMBL" id="JBHTMP010000096">
    <property type="protein sequence ID" value="MFD1325817.1"/>
    <property type="molecule type" value="Genomic_DNA"/>
</dbReference>
<evidence type="ECO:0000313" key="4">
    <source>
        <dbReference type="Proteomes" id="UP001597260"/>
    </source>
</evidence>
<organism evidence="3 4">
    <name type="scientific">Micromonospora sonneratiae</name>
    <dbReference type="NCBI Taxonomy" id="1184706"/>
    <lineage>
        <taxon>Bacteria</taxon>
        <taxon>Bacillati</taxon>
        <taxon>Actinomycetota</taxon>
        <taxon>Actinomycetes</taxon>
        <taxon>Micromonosporales</taxon>
        <taxon>Micromonosporaceae</taxon>
        <taxon>Micromonospora</taxon>
    </lineage>
</organism>
<keyword evidence="1" id="KW-0472">Membrane</keyword>
<dbReference type="RefSeq" id="WP_377578695.1">
    <property type="nucleotide sequence ID" value="NZ_JBHTMP010000096.1"/>
</dbReference>
<evidence type="ECO:0000256" key="1">
    <source>
        <dbReference type="SAM" id="Phobius"/>
    </source>
</evidence>
<feature type="transmembrane region" description="Helical" evidence="1">
    <location>
        <begin position="192"/>
        <end position="213"/>
    </location>
</feature>
<dbReference type="Proteomes" id="UP001597260">
    <property type="component" value="Unassembled WGS sequence"/>
</dbReference>
<feature type="chain" id="PRO_5046479604" evidence="2">
    <location>
        <begin position="32"/>
        <end position="218"/>
    </location>
</feature>
<proteinExistence type="predicted"/>
<evidence type="ECO:0000256" key="2">
    <source>
        <dbReference type="SAM" id="SignalP"/>
    </source>
</evidence>
<keyword evidence="4" id="KW-1185">Reference proteome</keyword>
<accession>A0ABW3YQR3</accession>